<name>A0A485K8I5_9STRA</name>
<feature type="domain" description="GH18" evidence="3">
    <location>
        <begin position="27"/>
        <end position="405"/>
    </location>
</feature>
<organism evidence="5 6">
    <name type="scientific">Aphanomyces stellatus</name>
    <dbReference type="NCBI Taxonomy" id="120398"/>
    <lineage>
        <taxon>Eukaryota</taxon>
        <taxon>Sar</taxon>
        <taxon>Stramenopiles</taxon>
        <taxon>Oomycota</taxon>
        <taxon>Saprolegniomycetes</taxon>
        <taxon>Saprolegniales</taxon>
        <taxon>Verrucalvaceae</taxon>
        <taxon>Aphanomyces</taxon>
    </lineage>
</organism>
<proteinExistence type="predicted"/>
<dbReference type="GO" id="GO:0005576">
    <property type="term" value="C:extracellular region"/>
    <property type="evidence" value="ECO:0007669"/>
    <property type="project" value="TreeGrafter"/>
</dbReference>
<dbReference type="GO" id="GO:0004568">
    <property type="term" value="F:chitinase activity"/>
    <property type="evidence" value="ECO:0007669"/>
    <property type="project" value="TreeGrafter"/>
</dbReference>
<reference evidence="5 6" key="1">
    <citation type="submission" date="2019-03" db="EMBL/GenBank/DDBJ databases">
        <authorList>
            <person name="Gaulin E."/>
            <person name="Dumas B."/>
        </authorList>
    </citation>
    <scope>NUCLEOTIDE SEQUENCE [LARGE SCALE GENOMIC DNA]</scope>
    <source>
        <strain evidence="5">CBS 568.67</strain>
    </source>
</reference>
<sequence>MNMSLIAKSAVAALVLAMVPVADAAKLKNVVYYMEWAIYGRNFNIWNLDWSRITHINYAFGKPEADGTVGLYDGWAAVQKRWPERGDSWNDQGNNVYGNFGQGNKLKKQFRGTKFGLSIGGWTLSDKFSSIAASETTRRNFAKSSVQLMLDLGLDFIDIDWEYPVEGGNDQPPVPHRPDDIQNYVLLLQAIRDEYKKLPFKAELSVASPAGPDNYRHWDFAAVCGQLDFINIMTYDLAGSWSKYTDHQANLYEDPNHPPGLKYSAHNAIQDYIKGGCPSDKIVMGIPAYGRSFENSNGLYSNFTKPTKGSWVAGSGDGAGVWDYKALPLAGATEFYDEKLGAAYSYDPASKIFTSYESPKSLATKLDYIKKYNLGGAMFWSGDADAAGGSARSLITQVYNTLGKDNMAFENNNLNYPTSKYDNIRNGSTPVTPSPSISSPTAAPTTAPTGTPSPPTPPTSTPVPSSPTPAPVITPAPTGADKCDGNTKTCYWPETKQKLPYSESDCKLFSSFVWCP</sequence>
<dbReference type="PANTHER" id="PTHR11177">
    <property type="entry name" value="CHITINASE"/>
    <property type="match status" value="1"/>
</dbReference>
<gene>
    <name evidence="5" type="primary">Aste57867_1419</name>
    <name evidence="4" type="ORF">As57867_001418</name>
    <name evidence="5" type="ORF">ASTE57867_1419</name>
</gene>
<dbReference type="SUPFAM" id="SSF54556">
    <property type="entry name" value="Chitinase insertion domain"/>
    <property type="match status" value="1"/>
</dbReference>
<dbReference type="GO" id="GO:0005975">
    <property type="term" value="P:carbohydrate metabolic process"/>
    <property type="evidence" value="ECO:0007669"/>
    <property type="project" value="InterPro"/>
</dbReference>
<dbReference type="SMART" id="SM00636">
    <property type="entry name" value="Glyco_18"/>
    <property type="match status" value="1"/>
</dbReference>
<dbReference type="InterPro" id="IPR011583">
    <property type="entry name" value="Chitinase_II/V-like_cat"/>
</dbReference>
<evidence type="ECO:0000256" key="1">
    <source>
        <dbReference type="SAM" id="MobiDB-lite"/>
    </source>
</evidence>
<dbReference type="GO" id="GO:0008061">
    <property type="term" value="F:chitin binding"/>
    <property type="evidence" value="ECO:0007669"/>
    <property type="project" value="InterPro"/>
</dbReference>
<dbReference type="Gene3D" id="3.10.50.10">
    <property type="match status" value="1"/>
</dbReference>
<dbReference type="InterPro" id="IPR001223">
    <property type="entry name" value="Glyco_hydro18_cat"/>
</dbReference>
<feature type="region of interest" description="Disordered" evidence="1">
    <location>
        <begin position="418"/>
        <end position="487"/>
    </location>
</feature>
<dbReference type="Proteomes" id="UP000332933">
    <property type="component" value="Unassembled WGS sequence"/>
</dbReference>
<evidence type="ECO:0000313" key="6">
    <source>
        <dbReference type="Proteomes" id="UP000332933"/>
    </source>
</evidence>
<dbReference type="GO" id="GO:0006032">
    <property type="term" value="P:chitin catabolic process"/>
    <property type="evidence" value="ECO:0007669"/>
    <property type="project" value="TreeGrafter"/>
</dbReference>
<dbReference type="Gene3D" id="3.20.20.80">
    <property type="entry name" value="Glycosidases"/>
    <property type="match status" value="1"/>
</dbReference>
<feature type="compositionally biased region" description="Low complexity" evidence="1">
    <location>
        <begin position="427"/>
        <end position="450"/>
    </location>
</feature>
<dbReference type="InterPro" id="IPR050314">
    <property type="entry name" value="Glycosyl_Hydrlase_18"/>
</dbReference>
<dbReference type="PANTHER" id="PTHR11177:SF317">
    <property type="entry name" value="CHITINASE 12-RELATED"/>
    <property type="match status" value="1"/>
</dbReference>
<evidence type="ECO:0000256" key="2">
    <source>
        <dbReference type="SAM" id="SignalP"/>
    </source>
</evidence>
<evidence type="ECO:0000259" key="3">
    <source>
        <dbReference type="PROSITE" id="PS51910"/>
    </source>
</evidence>
<dbReference type="InterPro" id="IPR017853">
    <property type="entry name" value="GH"/>
</dbReference>
<reference evidence="4" key="2">
    <citation type="submission" date="2019-06" db="EMBL/GenBank/DDBJ databases">
        <title>Genomics analysis of Aphanomyces spp. identifies a new class of oomycete effector associated with host adaptation.</title>
        <authorList>
            <person name="Gaulin E."/>
        </authorList>
    </citation>
    <scope>NUCLEOTIDE SEQUENCE</scope>
    <source>
        <strain evidence="4">CBS 578.67</strain>
    </source>
</reference>
<dbReference type="EMBL" id="VJMH01000113">
    <property type="protein sequence ID" value="KAF0718872.1"/>
    <property type="molecule type" value="Genomic_DNA"/>
</dbReference>
<keyword evidence="6" id="KW-1185">Reference proteome</keyword>
<dbReference type="PROSITE" id="PS51910">
    <property type="entry name" value="GH18_2"/>
    <property type="match status" value="1"/>
</dbReference>
<feature type="compositionally biased region" description="Pro residues" evidence="1">
    <location>
        <begin position="451"/>
        <end position="474"/>
    </location>
</feature>
<dbReference type="SUPFAM" id="SSF51445">
    <property type="entry name" value="(Trans)glycosidases"/>
    <property type="match status" value="1"/>
</dbReference>
<accession>A0A485K8I5</accession>
<evidence type="ECO:0000313" key="4">
    <source>
        <dbReference type="EMBL" id="KAF0718872.1"/>
    </source>
</evidence>
<dbReference type="CDD" id="cd06548">
    <property type="entry name" value="GH18_chitinase"/>
    <property type="match status" value="1"/>
</dbReference>
<feature type="signal peptide" evidence="2">
    <location>
        <begin position="1"/>
        <end position="24"/>
    </location>
</feature>
<dbReference type="AlphaFoldDB" id="A0A485K8I5"/>
<keyword evidence="2" id="KW-0732">Signal</keyword>
<dbReference type="Pfam" id="PF00704">
    <property type="entry name" value="Glyco_hydro_18"/>
    <property type="match status" value="1"/>
</dbReference>
<protein>
    <submittedName>
        <fullName evidence="5">Aste57867_1419 protein</fullName>
    </submittedName>
</protein>
<dbReference type="InterPro" id="IPR029070">
    <property type="entry name" value="Chitinase_insertion_sf"/>
</dbReference>
<evidence type="ECO:0000313" key="5">
    <source>
        <dbReference type="EMBL" id="VFT78636.1"/>
    </source>
</evidence>
<dbReference type="EMBL" id="CAADRA010000113">
    <property type="protein sequence ID" value="VFT78636.1"/>
    <property type="molecule type" value="Genomic_DNA"/>
</dbReference>
<dbReference type="OrthoDB" id="70885at2759"/>
<feature type="chain" id="PRO_5033436715" evidence="2">
    <location>
        <begin position="25"/>
        <end position="516"/>
    </location>
</feature>